<feature type="chain" id="PRO_5026999458" evidence="1">
    <location>
        <begin position="28"/>
        <end position="318"/>
    </location>
</feature>
<dbReference type="PANTHER" id="PTHR10900:SF77">
    <property type="entry name" value="FI19380P1"/>
    <property type="match status" value="1"/>
</dbReference>
<keyword evidence="4" id="KW-1185">Reference proteome</keyword>
<gene>
    <name evidence="3" type="ORF">GK091_17975</name>
</gene>
<dbReference type="PROSITE" id="PS50213">
    <property type="entry name" value="FAS1"/>
    <property type="match status" value="2"/>
</dbReference>
<sequence>MTNSFSLLLSRLAVLGLLLMVSLSCSKNDNTVADPKTITDQVLEDPQFSLLKAAMNYADAGDALKAANLTFFAPNDAAFQASGLSSAATIMTMTKEQVKNLLLYHVLYAPVLSTAIPSGQNTVQTASQGVAYLNNTGNGTIYVNSAKITKADLKAANGIIHVIDRVLTPSGGSLLATVQANSKLTFLAAAIKRIGAANTTLVTSLSSTASTNPLTLYAPNDDAFIAAGYRTISAIETASSQTLSSLLSYHIVPGVSLSYQIQTGSVNTLLSGNKLNLTSSNGVLAVKGNKNTTAAIIKTPDLVANNGVIHIIDQVLQP</sequence>
<dbReference type="PANTHER" id="PTHR10900">
    <property type="entry name" value="PERIOSTIN-RELATED"/>
    <property type="match status" value="1"/>
</dbReference>
<dbReference type="Proteomes" id="UP000477386">
    <property type="component" value="Unassembled WGS sequence"/>
</dbReference>
<dbReference type="Pfam" id="PF02469">
    <property type="entry name" value="Fasciclin"/>
    <property type="match status" value="2"/>
</dbReference>
<evidence type="ECO:0000313" key="3">
    <source>
        <dbReference type="EMBL" id="NEU68781.1"/>
    </source>
</evidence>
<accession>A0A6M0IN61</accession>
<dbReference type="GO" id="GO:0005615">
    <property type="term" value="C:extracellular space"/>
    <property type="evidence" value="ECO:0007669"/>
    <property type="project" value="TreeGrafter"/>
</dbReference>
<organism evidence="3 4">
    <name type="scientific">Spirosoma agri</name>
    <dbReference type="NCBI Taxonomy" id="1987381"/>
    <lineage>
        <taxon>Bacteria</taxon>
        <taxon>Pseudomonadati</taxon>
        <taxon>Bacteroidota</taxon>
        <taxon>Cytophagia</taxon>
        <taxon>Cytophagales</taxon>
        <taxon>Cytophagaceae</taxon>
        <taxon>Spirosoma</taxon>
    </lineage>
</organism>
<dbReference type="AlphaFoldDB" id="A0A6M0IN61"/>
<feature type="domain" description="FAS1" evidence="2">
    <location>
        <begin position="171"/>
        <end position="316"/>
    </location>
</feature>
<dbReference type="SUPFAM" id="SSF82153">
    <property type="entry name" value="FAS1 domain"/>
    <property type="match status" value="2"/>
</dbReference>
<dbReference type="Gene3D" id="2.30.180.10">
    <property type="entry name" value="FAS1 domain"/>
    <property type="match status" value="2"/>
</dbReference>
<dbReference type="SMART" id="SM00554">
    <property type="entry name" value="FAS1"/>
    <property type="match status" value="2"/>
</dbReference>
<dbReference type="InterPro" id="IPR036378">
    <property type="entry name" value="FAS1_dom_sf"/>
</dbReference>
<dbReference type="InterPro" id="IPR000782">
    <property type="entry name" value="FAS1_domain"/>
</dbReference>
<protein>
    <submittedName>
        <fullName evidence="3">Fasciclin domain-containing protein</fullName>
    </submittedName>
</protein>
<name>A0A6M0IN61_9BACT</name>
<feature type="domain" description="FAS1" evidence="2">
    <location>
        <begin position="35"/>
        <end position="167"/>
    </location>
</feature>
<evidence type="ECO:0000259" key="2">
    <source>
        <dbReference type="PROSITE" id="PS50213"/>
    </source>
</evidence>
<evidence type="ECO:0000256" key="1">
    <source>
        <dbReference type="SAM" id="SignalP"/>
    </source>
</evidence>
<evidence type="ECO:0000313" key="4">
    <source>
        <dbReference type="Proteomes" id="UP000477386"/>
    </source>
</evidence>
<dbReference type="EMBL" id="JAAGNZ010000002">
    <property type="protein sequence ID" value="NEU68781.1"/>
    <property type="molecule type" value="Genomic_DNA"/>
</dbReference>
<feature type="signal peptide" evidence="1">
    <location>
        <begin position="1"/>
        <end position="27"/>
    </location>
</feature>
<keyword evidence="1" id="KW-0732">Signal</keyword>
<dbReference type="RefSeq" id="WP_164041281.1">
    <property type="nucleotide sequence ID" value="NZ_JAAGNZ010000002.1"/>
</dbReference>
<reference evidence="3 4" key="1">
    <citation type="submission" date="2020-02" db="EMBL/GenBank/DDBJ databases">
        <title>Draft genome sequence of two Spirosoma agri KCTC 52727 and Spirosoma terrae KCTC 52035.</title>
        <authorList>
            <person name="Rojas J."/>
            <person name="Ambika Manirajan B."/>
            <person name="Ratering S."/>
            <person name="Suarez C."/>
            <person name="Schnell S."/>
        </authorList>
    </citation>
    <scope>NUCLEOTIDE SEQUENCE [LARGE SCALE GENOMIC DNA]</scope>
    <source>
        <strain evidence="3 4">KCTC 52727</strain>
    </source>
</reference>
<dbReference type="InterPro" id="IPR050904">
    <property type="entry name" value="Adhesion/Biosynth-related"/>
</dbReference>
<proteinExistence type="predicted"/>
<comment type="caution">
    <text evidence="3">The sequence shown here is derived from an EMBL/GenBank/DDBJ whole genome shotgun (WGS) entry which is preliminary data.</text>
</comment>